<dbReference type="Proteomes" id="UP001222932">
    <property type="component" value="Unassembled WGS sequence"/>
</dbReference>
<organism evidence="4 5">
    <name type="scientific">Cutaneotrichosporon spelunceum</name>
    <dbReference type="NCBI Taxonomy" id="1672016"/>
    <lineage>
        <taxon>Eukaryota</taxon>
        <taxon>Fungi</taxon>
        <taxon>Dikarya</taxon>
        <taxon>Basidiomycota</taxon>
        <taxon>Agaricomycotina</taxon>
        <taxon>Tremellomycetes</taxon>
        <taxon>Trichosporonales</taxon>
        <taxon>Trichosporonaceae</taxon>
        <taxon>Cutaneotrichosporon</taxon>
    </lineage>
</organism>
<keyword evidence="3" id="KW-0732">Signal</keyword>
<keyword evidence="2" id="KW-1133">Transmembrane helix</keyword>
<evidence type="ECO:0000256" key="3">
    <source>
        <dbReference type="SAM" id="SignalP"/>
    </source>
</evidence>
<keyword evidence="2" id="KW-0472">Membrane</keyword>
<feature type="transmembrane region" description="Helical" evidence="2">
    <location>
        <begin position="179"/>
        <end position="203"/>
    </location>
</feature>
<feature type="region of interest" description="Disordered" evidence="1">
    <location>
        <begin position="340"/>
        <end position="377"/>
    </location>
</feature>
<feature type="region of interest" description="Disordered" evidence="1">
    <location>
        <begin position="232"/>
        <end position="283"/>
    </location>
</feature>
<dbReference type="EMBL" id="BTCM01000005">
    <property type="protein sequence ID" value="GMK58243.1"/>
    <property type="molecule type" value="Genomic_DNA"/>
</dbReference>
<comment type="caution">
    <text evidence="4">The sequence shown here is derived from an EMBL/GenBank/DDBJ whole genome shotgun (WGS) entry which is preliminary data.</text>
</comment>
<feature type="compositionally biased region" description="Polar residues" evidence="1">
    <location>
        <begin position="254"/>
        <end position="263"/>
    </location>
</feature>
<reference evidence="4" key="2">
    <citation type="submission" date="2023-06" db="EMBL/GenBank/DDBJ databases">
        <authorList>
            <person name="Kobayashi Y."/>
            <person name="Kayamori A."/>
            <person name="Aoki K."/>
            <person name="Shiwa Y."/>
            <person name="Fujita N."/>
            <person name="Sugita T."/>
            <person name="Iwasaki W."/>
            <person name="Tanaka N."/>
            <person name="Takashima M."/>
        </authorList>
    </citation>
    <scope>NUCLEOTIDE SEQUENCE</scope>
    <source>
        <strain evidence="4">HIS016</strain>
    </source>
</reference>
<dbReference type="AlphaFoldDB" id="A0AAD3TWJ6"/>
<gene>
    <name evidence="4" type="ORF">CspeluHIS016_0502750</name>
</gene>
<feature type="compositionally biased region" description="Acidic residues" evidence="1">
    <location>
        <begin position="395"/>
        <end position="406"/>
    </location>
</feature>
<sequence>MLAHLFGLVATGLVVTARPDVKPRDAALGCSNLYTYPTGSDTVDITPTPVSFTWDTSCKVATDKIDLYLYIADGNKLVKAYQGIAFSEGKYEAQLMPAWWNNTESTTMYVNILKSGGMAWDTTWARGPDFKVTYDKSKFFSVTTSNGVVMTVTAGAPSASSDTVFQSVSKSDGHKVSKAVIVVAVVVPIVIICILGAVWFFFYRQREKKKLQRWSQALSQASNMEWEKGALPGERASSYGRPSSHYSRAGRPSTHYSTTSGRQSMAFGRPSMSSTGRPASSVMLDNMAGAGAGMRAVFPAHGEYGDGPARSSIVMADGTTRQSRISFADQPRPSLDALRAHVPSGLSHGDAYSSSALDDSPKRGSPPVDPFATRSSLDALRDTEAAVLYRMEPAPEPEEVEALEPEQDPRHSTQPPTKSSSSQSAVAYGPDQMLAVYAQRGKVNASPINTPVSLPPAAKTRPSAMQRLMSFKDLSNGRRTPTGRKSANGRDTPELPRGATPDLPRGHSPEPEGVPMRSLVHLNNGVMSKEAVDAMPRPGPGEMRSMVHQHTGVLAKEKVDAMPKPGPPDAYEDAYERH</sequence>
<evidence type="ECO:0000313" key="4">
    <source>
        <dbReference type="EMBL" id="GMK58243.1"/>
    </source>
</evidence>
<name>A0AAD3TWJ6_9TREE</name>
<feature type="signal peptide" evidence="3">
    <location>
        <begin position="1"/>
        <end position="17"/>
    </location>
</feature>
<proteinExistence type="predicted"/>
<evidence type="ECO:0000313" key="5">
    <source>
        <dbReference type="Proteomes" id="UP001222932"/>
    </source>
</evidence>
<evidence type="ECO:0008006" key="6">
    <source>
        <dbReference type="Google" id="ProtNLM"/>
    </source>
</evidence>
<keyword evidence="2" id="KW-0812">Transmembrane</keyword>
<evidence type="ECO:0000256" key="1">
    <source>
        <dbReference type="SAM" id="MobiDB-lite"/>
    </source>
</evidence>
<feature type="region of interest" description="Disordered" evidence="1">
    <location>
        <begin position="556"/>
        <end position="578"/>
    </location>
</feature>
<protein>
    <recommendedName>
        <fullName evidence="6">Mid2 domain-containing protein</fullName>
    </recommendedName>
</protein>
<accession>A0AAD3TWJ6</accession>
<evidence type="ECO:0000256" key="2">
    <source>
        <dbReference type="SAM" id="Phobius"/>
    </source>
</evidence>
<reference evidence="4" key="1">
    <citation type="journal article" date="2023" name="BMC Genomics">
        <title>Chromosome-level genome assemblies of Cutaneotrichosporon spp. (Trichosporonales, Basidiomycota) reveal imbalanced evolution between nucleotide sequences and chromosome synteny.</title>
        <authorList>
            <person name="Kobayashi Y."/>
            <person name="Kayamori A."/>
            <person name="Aoki K."/>
            <person name="Shiwa Y."/>
            <person name="Matsutani M."/>
            <person name="Fujita N."/>
            <person name="Sugita T."/>
            <person name="Iwasaki W."/>
            <person name="Tanaka N."/>
            <person name="Takashima M."/>
        </authorList>
    </citation>
    <scope>NUCLEOTIDE SEQUENCE</scope>
    <source>
        <strain evidence="4">HIS016</strain>
    </source>
</reference>
<feature type="compositionally biased region" description="Low complexity" evidence="1">
    <location>
        <begin position="412"/>
        <end position="424"/>
    </location>
</feature>
<feature type="region of interest" description="Disordered" evidence="1">
    <location>
        <begin position="470"/>
        <end position="517"/>
    </location>
</feature>
<feature type="chain" id="PRO_5042285967" description="Mid2 domain-containing protein" evidence="3">
    <location>
        <begin position="18"/>
        <end position="578"/>
    </location>
</feature>
<feature type="region of interest" description="Disordered" evidence="1">
    <location>
        <begin position="395"/>
        <end position="426"/>
    </location>
</feature>
<keyword evidence="5" id="KW-1185">Reference proteome</keyword>